<keyword evidence="2" id="KW-1185">Reference proteome</keyword>
<dbReference type="EMBL" id="CP004387">
    <property type="protein sequence ID" value="AJD49605.1"/>
    <property type="molecule type" value="Genomic_DNA"/>
</dbReference>
<reference evidence="1 2" key="1">
    <citation type="journal article" date="2012" name="J. Bacteriol.">
        <title>Genome sequence of an alkane-degrading bacterium, Alcanivorax pacificus type strain W11-5, isolated from deep sea sediment.</title>
        <authorList>
            <person name="Lai Q."/>
            <person name="Shao Z."/>
        </authorList>
    </citation>
    <scope>NUCLEOTIDE SEQUENCE [LARGE SCALE GENOMIC DNA]</scope>
    <source>
        <strain evidence="1 2">W11-5</strain>
    </source>
</reference>
<dbReference type="AlphaFoldDB" id="A0A0B4XS61"/>
<dbReference type="HOGENOM" id="CLU_124448_0_0_6"/>
<dbReference type="KEGG" id="apac:S7S_15965"/>
<evidence type="ECO:0000313" key="1">
    <source>
        <dbReference type="EMBL" id="AJD49605.1"/>
    </source>
</evidence>
<proteinExistence type="predicted"/>
<dbReference type="STRING" id="391936.S7S_15965"/>
<dbReference type="Proteomes" id="UP000006764">
    <property type="component" value="Chromosome"/>
</dbReference>
<dbReference type="RefSeq" id="WP_008733337.1">
    <property type="nucleotide sequence ID" value="NZ_CP004387.1"/>
</dbReference>
<dbReference type="OrthoDB" id="194242at2"/>
<accession>A0A0B4XS61</accession>
<evidence type="ECO:0000313" key="2">
    <source>
        <dbReference type="Proteomes" id="UP000006764"/>
    </source>
</evidence>
<protein>
    <submittedName>
        <fullName evidence="1">Uncharacterized protein</fullName>
    </submittedName>
</protein>
<organism evidence="1 2">
    <name type="scientific">Isoalcanivorax pacificus W11-5</name>
    <dbReference type="NCBI Taxonomy" id="391936"/>
    <lineage>
        <taxon>Bacteria</taxon>
        <taxon>Pseudomonadati</taxon>
        <taxon>Pseudomonadota</taxon>
        <taxon>Gammaproteobacteria</taxon>
        <taxon>Oceanospirillales</taxon>
        <taxon>Alcanivoracaceae</taxon>
        <taxon>Isoalcanivorax</taxon>
    </lineage>
</organism>
<sequence>MALLAATVLSGCASIVSDSVYPVLISSTPTGVRYEVIEQDSGRLVSAGVTPQTVMLGASDGFFSRAEYTVNFEQDGYYSRSYPLRADLDGWYFGNILFGGFLGILIIDPASGAMWKLNPNVATSLAEDPAALPVAPVVPDIAPQVAPEVQPPMEEAEAVLPEGDTVTLMTLEQVPPAWRAYLVPVI</sequence>
<gene>
    <name evidence="1" type="ORF">S7S_15965</name>
</gene>
<name>A0A0B4XS61_9GAMM</name>